<evidence type="ECO:0000313" key="2">
    <source>
        <dbReference type="Proteomes" id="UP000502823"/>
    </source>
</evidence>
<accession>A0A6L2PS10</accession>
<sequence length="495" mass="56989">NCDRHVPGTLFNMSVEELGVYVSEFMRHLVTDRRYTRGPDGKYHHYQVPCSRLQAYTTCYMPRDCARDVTMRLIRKISQCYSDLVNDGRFKSACEEIAPHVLKAVIHPSVKCLDFVIDEEHPTPLDYYKAVSGDLVYRTLPLLNNLKVLRIGKMATFADVPLDVEGFKDTLEAFSTHNYLEKDIETLSDKCKHIRYLDLAGTVPFPSNIFNLISRFEYLEEVNLSQLRSLSSDDLKVILYWLNGLIPLYRLFTQNNGDISRQPLDPPEGSEDKLLEVYGRKHAPRDSGQLKSFGCANVTEEYVDLICMFYNLTSLILCDVRSPCSLLPLTQLKLLQDFTLIRSHFSDAEEFLIAVGGHLICLNLVDVFGTSFTFISQNCRSLKCLHLSFSRSDHLILPTNYRDVDSYSLPLPDFPLVVNLQVYIKQRAALLYILSRFPNLRKLAVTFTAKDFVILEYLMRRSRLTHLEELYWGLDTVINFSERPPLYRSLGCVHE</sequence>
<evidence type="ECO:0000313" key="1">
    <source>
        <dbReference type="EMBL" id="GFG32657.1"/>
    </source>
</evidence>
<dbReference type="Gene3D" id="3.80.10.10">
    <property type="entry name" value="Ribonuclease Inhibitor"/>
    <property type="match status" value="1"/>
</dbReference>
<proteinExistence type="predicted"/>
<dbReference type="InterPro" id="IPR032675">
    <property type="entry name" value="LRR_dom_sf"/>
</dbReference>
<dbReference type="Proteomes" id="UP000502823">
    <property type="component" value="Unassembled WGS sequence"/>
</dbReference>
<protein>
    <submittedName>
        <fullName evidence="1">Uncharacterized protein</fullName>
    </submittedName>
</protein>
<dbReference type="InParanoid" id="A0A6L2PS10"/>
<gene>
    <name evidence="1" type="ORF">Cfor_07061</name>
</gene>
<comment type="caution">
    <text evidence="1">The sequence shown here is derived from an EMBL/GenBank/DDBJ whole genome shotgun (WGS) entry which is preliminary data.</text>
</comment>
<reference evidence="2" key="1">
    <citation type="submission" date="2020-01" db="EMBL/GenBank/DDBJ databases">
        <title>Draft genome sequence of the Termite Coptotermes fromosanus.</title>
        <authorList>
            <person name="Itakura S."/>
            <person name="Yosikawa Y."/>
            <person name="Umezawa K."/>
        </authorList>
    </citation>
    <scope>NUCLEOTIDE SEQUENCE [LARGE SCALE GENOMIC DNA]</scope>
</reference>
<dbReference type="EMBL" id="BLKM01004870">
    <property type="protein sequence ID" value="GFG32657.1"/>
    <property type="molecule type" value="Genomic_DNA"/>
</dbReference>
<organism evidence="1 2">
    <name type="scientific">Coptotermes formosanus</name>
    <name type="common">Formosan subterranean termite</name>
    <dbReference type="NCBI Taxonomy" id="36987"/>
    <lineage>
        <taxon>Eukaryota</taxon>
        <taxon>Metazoa</taxon>
        <taxon>Ecdysozoa</taxon>
        <taxon>Arthropoda</taxon>
        <taxon>Hexapoda</taxon>
        <taxon>Insecta</taxon>
        <taxon>Pterygota</taxon>
        <taxon>Neoptera</taxon>
        <taxon>Polyneoptera</taxon>
        <taxon>Dictyoptera</taxon>
        <taxon>Blattodea</taxon>
        <taxon>Blattoidea</taxon>
        <taxon>Termitoidae</taxon>
        <taxon>Rhinotermitidae</taxon>
        <taxon>Coptotermes</taxon>
    </lineage>
</organism>
<dbReference type="OrthoDB" id="8246131at2759"/>
<name>A0A6L2PS10_COPFO</name>
<dbReference type="AlphaFoldDB" id="A0A6L2PS10"/>
<keyword evidence="2" id="KW-1185">Reference proteome</keyword>
<feature type="non-terminal residue" evidence="1">
    <location>
        <position position="1"/>
    </location>
</feature>
<dbReference type="SUPFAM" id="SSF52047">
    <property type="entry name" value="RNI-like"/>
    <property type="match status" value="2"/>
</dbReference>